<dbReference type="RefSeq" id="WP_188871303.1">
    <property type="nucleotide sequence ID" value="NZ_BMOO01000003.1"/>
</dbReference>
<reference evidence="3" key="3">
    <citation type="submission" date="2021-03" db="EMBL/GenBank/DDBJ databases">
        <title>Genomic Encyclopedia of Type Strains, Phase IV (KMG-IV): sequencing the most valuable type-strain genomes for metagenomic binning, comparative biology and taxonomic classification.</title>
        <authorList>
            <person name="Goeker M."/>
        </authorList>
    </citation>
    <scope>NUCLEOTIDE SEQUENCE</scope>
    <source>
        <strain evidence="3">DSM 22443</strain>
    </source>
</reference>
<evidence type="ECO:0000259" key="1">
    <source>
        <dbReference type="Pfam" id="PF01370"/>
    </source>
</evidence>
<evidence type="ECO:0000313" key="4">
    <source>
        <dbReference type="Proteomes" id="UP000614609"/>
    </source>
</evidence>
<gene>
    <name evidence="2" type="ORF">GCM10009017_13980</name>
    <name evidence="3" type="ORF">J2752_000341</name>
</gene>
<name>A0A830FYX4_9EURY</name>
<proteinExistence type="predicted"/>
<organism evidence="2 4">
    <name type="scientific">Halarchaeum rubridurum</name>
    <dbReference type="NCBI Taxonomy" id="489911"/>
    <lineage>
        <taxon>Archaea</taxon>
        <taxon>Methanobacteriati</taxon>
        <taxon>Methanobacteriota</taxon>
        <taxon>Stenosarchaea group</taxon>
        <taxon>Halobacteria</taxon>
        <taxon>Halobacteriales</taxon>
        <taxon>Halobacteriaceae</taxon>
    </lineage>
</organism>
<keyword evidence="4" id="KW-1185">Reference proteome</keyword>
<dbReference type="Pfam" id="PF01370">
    <property type="entry name" value="Epimerase"/>
    <property type="match status" value="1"/>
</dbReference>
<keyword evidence="3" id="KW-0413">Isomerase</keyword>
<dbReference type="PANTHER" id="PTHR43245:SF13">
    <property type="entry name" value="UDP-D-APIOSE_UDP-D-XYLOSE SYNTHASE 2"/>
    <property type="match status" value="1"/>
</dbReference>
<dbReference type="OrthoDB" id="4907at2157"/>
<dbReference type="Proteomes" id="UP000765891">
    <property type="component" value="Unassembled WGS sequence"/>
</dbReference>
<dbReference type="Gene3D" id="3.90.25.10">
    <property type="entry name" value="UDP-galactose 4-epimerase, domain 1"/>
    <property type="match status" value="1"/>
</dbReference>
<evidence type="ECO:0000313" key="2">
    <source>
        <dbReference type="EMBL" id="GGM65108.1"/>
    </source>
</evidence>
<sequence>MTRLSEATALVTGGAGFVGGHLARALCERGATVHVLDDCSTGAPERVPDAATLVEGDVRDDAAVREAMAGVDVVFHEAAIVSVERSVDDPEGTHAVNVDATLGVLEAAREVGARVVFASSAAIYGAPKAVPVPEGAPKEPSSPYGLEKLSADHYCRLYADLYGVETVALRYFNVYGPGQRGGPYSGVITKFAEQARAGGPLTVQGDGTQTRDFVHVADVVRANLAAATTDETGTAYNVGTGRAVEIRELAALIRDRVAPGAEIVHGEARAGDIRASVADVSKAREELDFEAETALADGLDDLLA</sequence>
<dbReference type="SUPFAM" id="SSF51735">
    <property type="entry name" value="NAD(P)-binding Rossmann-fold domains"/>
    <property type="match status" value="1"/>
</dbReference>
<dbReference type="PRINTS" id="PR01713">
    <property type="entry name" value="NUCEPIMERASE"/>
</dbReference>
<dbReference type="InterPro" id="IPR050177">
    <property type="entry name" value="Lipid_A_modif_metabolic_enz"/>
</dbReference>
<dbReference type="InterPro" id="IPR036291">
    <property type="entry name" value="NAD(P)-bd_dom_sf"/>
</dbReference>
<dbReference type="InterPro" id="IPR001509">
    <property type="entry name" value="Epimerase_deHydtase"/>
</dbReference>
<dbReference type="Proteomes" id="UP000614609">
    <property type="component" value="Unassembled WGS sequence"/>
</dbReference>
<dbReference type="EC" id="5.1.3.2" evidence="3"/>
<accession>A0A830FYX4</accession>
<dbReference type="AlphaFoldDB" id="A0A830FYX4"/>
<dbReference type="GO" id="GO:0003978">
    <property type="term" value="F:UDP-glucose 4-epimerase activity"/>
    <property type="evidence" value="ECO:0007669"/>
    <property type="project" value="UniProtKB-EC"/>
</dbReference>
<comment type="caution">
    <text evidence="2">The sequence shown here is derived from an EMBL/GenBank/DDBJ whole genome shotgun (WGS) entry which is preliminary data.</text>
</comment>
<feature type="domain" description="NAD-dependent epimerase/dehydratase" evidence="1">
    <location>
        <begin position="9"/>
        <end position="239"/>
    </location>
</feature>
<dbReference type="EMBL" id="JAGGKO010000001">
    <property type="protein sequence ID" value="MBP1953460.1"/>
    <property type="molecule type" value="Genomic_DNA"/>
</dbReference>
<protein>
    <submittedName>
        <fullName evidence="2">NDP-sugar dehydratase or epimerase</fullName>
    </submittedName>
    <submittedName>
        <fullName evidence="3">UDP-glucose 4-epimerase</fullName>
        <ecNumber evidence="3">5.1.3.2</ecNumber>
    </submittedName>
</protein>
<dbReference type="Gene3D" id="3.40.50.720">
    <property type="entry name" value="NAD(P)-binding Rossmann-like Domain"/>
    <property type="match status" value="1"/>
</dbReference>
<reference evidence="2" key="2">
    <citation type="submission" date="2020-09" db="EMBL/GenBank/DDBJ databases">
        <authorList>
            <person name="Sun Q."/>
            <person name="Ohkuma M."/>
        </authorList>
    </citation>
    <scope>NUCLEOTIDE SEQUENCE</scope>
    <source>
        <strain evidence="2">JCM 16108</strain>
    </source>
</reference>
<dbReference type="EMBL" id="BMOO01000003">
    <property type="protein sequence ID" value="GGM65108.1"/>
    <property type="molecule type" value="Genomic_DNA"/>
</dbReference>
<evidence type="ECO:0000313" key="3">
    <source>
        <dbReference type="EMBL" id="MBP1953460.1"/>
    </source>
</evidence>
<dbReference type="PANTHER" id="PTHR43245">
    <property type="entry name" value="BIFUNCTIONAL POLYMYXIN RESISTANCE PROTEIN ARNA"/>
    <property type="match status" value="1"/>
</dbReference>
<reference evidence="2" key="1">
    <citation type="journal article" date="2014" name="Int. J. Syst. Evol. Microbiol.">
        <title>Complete genome sequence of Corynebacterium casei LMG S-19264T (=DSM 44701T), isolated from a smear-ripened cheese.</title>
        <authorList>
            <consortium name="US DOE Joint Genome Institute (JGI-PGF)"/>
            <person name="Walter F."/>
            <person name="Albersmeier A."/>
            <person name="Kalinowski J."/>
            <person name="Ruckert C."/>
        </authorList>
    </citation>
    <scope>NUCLEOTIDE SEQUENCE</scope>
    <source>
        <strain evidence="2">JCM 16108</strain>
    </source>
</reference>